<dbReference type="AlphaFoldDB" id="A0A430AHU7"/>
<organism evidence="4 5">
    <name type="scientific">Vagococcus entomophilus</name>
    <dbReference type="NCBI Taxonomy" id="1160095"/>
    <lineage>
        <taxon>Bacteria</taxon>
        <taxon>Bacillati</taxon>
        <taxon>Bacillota</taxon>
        <taxon>Bacilli</taxon>
        <taxon>Lactobacillales</taxon>
        <taxon>Enterococcaceae</taxon>
        <taxon>Vagococcus</taxon>
    </lineage>
</organism>
<dbReference type="PANTHER" id="PTHR35797:SF1">
    <property type="entry name" value="PROTEASE"/>
    <property type="match status" value="1"/>
</dbReference>
<dbReference type="Pfam" id="PF02517">
    <property type="entry name" value="Rce1-like"/>
    <property type="match status" value="1"/>
</dbReference>
<dbReference type="EMBL" id="NGJZ01000002">
    <property type="protein sequence ID" value="RSU07347.1"/>
    <property type="molecule type" value="Genomic_DNA"/>
</dbReference>
<feature type="transmembrane region" description="Helical" evidence="2">
    <location>
        <begin position="168"/>
        <end position="188"/>
    </location>
</feature>
<feature type="transmembrane region" description="Helical" evidence="2">
    <location>
        <begin position="220"/>
        <end position="236"/>
    </location>
</feature>
<sequence>MKTTRLTNKRIVIFLVLATIFMGVLSLRYAQNKNPNYLVGLMFTPMISVILTRVLTKEKAQNLFLRPFFKQNKWYYLLAYFATPIIAFSGAAVYFFFFPDQLDFLGSKFAYQSDLTTAGAYFKQLAIIVPLCILVNPLGGLLSCFGEEFAWRGYLLPKLSEKFSRKKAVVLTGFIWGVWHAPLVYMGLNYGTDHPALGITMMIFFCMVMNTILSSLFFKTKSVWVCVVAHAALNAIDKYTPSYLFTSMKEAHNLFIGPNLVGIIGGLGFIIVAIFCYKKMNQI</sequence>
<gene>
    <name evidence="4" type="ORF">CBF30_08850</name>
</gene>
<feature type="transmembrane region" description="Helical" evidence="2">
    <location>
        <begin position="125"/>
        <end position="147"/>
    </location>
</feature>
<dbReference type="GO" id="GO:0080120">
    <property type="term" value="P:CAAX-box protein maturation"/>
    <property type="evidence" value="ECO:0007669"/>
    <property type="project" value="UniProtKB-ARBA"/>
</dbReference>
<keyword evidence="2" id="KW-0812">Transmembrane</keyword>
<name>A0A430AHU7_9ENTE</name>
<feature type="transmembrane region" description="Helical" evidence="2">
    <location>
        <begin position="12"/>
        <end position="31"/>
    </location>
</feature>
<keyword evidence="2" id="KW-1133">Transmembrane helix</keyword>
<keyword evidence="5" id="KW-1185">Reference proteome</keyword>
<feature type="transmembrane region" description="Helical" evidence="2">
    <location>
        <begin position="75"/>
        <end position="97"/>
    </location>
</feature>
<reference evidence="4 5" key="1">
    <citation type="submission" date="2017-05" db="EMBL/GenBank/DDBJ databases">
        <title>Vagococcus spp. assemblies.</title>
        <authorList>
            <person name="Gulvik C.A."/>
        </authorList>
    </citation>
    <scope>NUCLEOTIDE SEQUENCE [LARGE SCALE GENOMIC DNA]</scope>
    <source>
        <strain evidence="4 5">DSM 24756</strain>
    </source>
</reference>
<evidence type="ECO:0000259" key="3">
    <source>
        <dbReference type="Pfam" id="PF02517"/>
    </source>
</evidence>
<evidence type="ECO:0000256" key="2">
    <source>
        <dbReference type="SAM" id="Phobius"/>
    </source>
</evidence>
<accession>A0A430AHU7</accession>
<evidence type="ECO:0000256" key="1">
    <source>
        <dbReference type="ARBA" id="ARBA00009067"/>
    </source>
</evidence>
<feature type="transmembrane region" description="Helical" evidence="2">
    <location>
        <begin position="256"/>
        <end position="277"/>
    </location>
</feature>
<dbReference type="RefSeq" id="WP_126825357.1">
    <property type="nucleotide sequence ID" value="NZ_JBHLWU010000002.1"/>
</dbReference>
<feature type="transmembrane region" description="Helical" evidence="2">
    <location>
        <begin position="194"/>
        <end position="213"/>
    </location>
</feature>
<dbReference type="OrthoDB" id="9777755at2"/>
<evidence type="ECO:0000313" key="4">
    <source>
        <dbReference type="EMBL" id="RSU07347.1"/>
    </source>
</evidence>
<dbReference type="GO" id="GO:0004175">
    <property type="term" value="F:endopeptidase activity"/>
    <property type="evidence" value="ECO:0007669"/>
    <property type="project" value="UniProtKB-ARBA"/>
</dbReference>
<dbReference type="InterPro" id="IPR042150">
    <property type="entry name" value="MmRce1-like"/>
</dbReference>
<keyword evidence="2" id="KW-0472">Membrane</keyword>
<feature type="domain" description="CAAX prenyl protease 2/Lysostaphin resistance protein A-like" evidence="3">
    <location>
        <begin position="138"/>
        <end position="236"/>
    </location>
</feature>
<protein>
    <recommendedName>
        <fullName evidence="3">CAAX prenyl protease 2/Lysostaphin resistance protein A-like domain-containing protein</fullName>
    </recommendedName>
</protein>
<comment type="similarity">
    <text evidence="1">Belongs to the UPF0177 family.</text>
</comment>
<feature type="transmembrane region" description="Helical" evidence="2">
    <location>
        <begin position="37"/>
        <end position="55"/>
    </location>
</feature>
<comment type="caution">
    <text evidence="4">The sequence shown here is derived from an EMBL/GenBank/DDBJ whole genome shotgun (WGS) entry which is preliminary data.</text>
</comment>
<evidence type="ECO:0000313" key="5">
    <source>
        <dbReference type="Proteomes" id="UP000288669"/>
    </source>
</evidence>
<dbReference type="InterPro" id="IPR003675">
    <property type="entry name" value="Rce1/LyrA-like_dom"/>
</dbReference>
<dbReference type="PANTHER" id="PTHR35797">
    <property type="entry name" value="PROTEASE-RELATED"/>
    <property type="match status" value="1"/>
</dbReference>
<proteinExistence type="inferred from homology"/>
<dbReference type="Proteomes" id="UP000288669">
    <property type="component" value="Unassembled WGS sequence"/>
</dbReference>